<dbReference type="PATRIC" id="fig|1122169.6.peg.574"/>
<dbReference type="EMBL" id="LNYW01000016">
    <property type="protein sequence ID" value="KTD65133.1"/>
    <property type="molecule type" value="Genomic_DNA"/>
</dbReference>
<name>A0A0W0Z7N5_9GAMM</name>
<evidence type="ECO:0000313" key="1">
    <source>
        <dbReference type="EMBL" id="KTD65133.1"/>
    </source>
</evidence>
<sequence>MHNPGCKHMSLDHILVYGLRFCPIDINTNAMPGSVPQQKFRSLTVAARFPVHDKVNTNARKPSRDRQEAEQFYWHLLKLFL</sequence>
<protein>
    <submittedName>
        <fullName evidence="1">Uncharacterized protein</fullName>
    </submittedName>
</protein>
<comment type="caution">
    <text evidence="1">The sequence shown here is derived from an EMBL/GenBank/DDBJ whole genome shotgun (WGS) entry which is preliminary data.</text>
</comment>
<evidence type="ECO:0000313" key="2">
    <source>
        <dbReference type="Proteomes" id="UP000054600"/>
    </source>
</evidence>
<reference evidence="1 2" key="1">
    <citation type="submission" date="2015-11" db="EMBL/GenBank/DDBJ databases">
        <title>Genomic analysis of 38 Legionella species identifies large and diverse effector repertoires.</title>
        <authorList>
            <person name="Burstein D."/>
            <person name="Amaro F."/>
            <person name="Zusman T."/>
            <person name="Lifshitz Z."/>
            <person name="Cohen O."/>
            <person name="Gilbert J.A."/>
            <person name="Pupko T."/>
            <person name="Shuman H.A."/>
            <person name="Segal G."/>
        </authorList>
    </citation>
    <scope>NUCLEOTIDE SEQUENCE [LARGE SCALE GENOMIC DNA]</scope>
    <source>
        <strain evidence="1 2">ATCC 49655</strain>
    </source>
</reference>
<dbReference type="AlphaFoldDB" id="A0A0W0Z7N5"/>
<accession>A0A0W0Z7N5</accession>
<organism evidence="1 2">
    <name type="scientific">Legionella shakespearei DSM 23087</name>
    <dbReference type="NCBI Taxonomy" id="1122169"/>
    <lineage>
        <taxon>Bacteria</taxon>
        <taxon>Pseudomonadati</taxon>
        <taxon>Pseudomonadota</taxon>
        <taxon>Gammaproteobacteria</taxon>
        <taxon>Legionellales</taxon>
        <taxon>Legionellaceae</taxon>
        <taxon>Legionella</taxon>
    </lineage>
</organism>
<proteinExistence type="predicted"/>
<keyword evidence="2" id="KW-1185">Reference proteome</keyword>
<gene>
    <name evidence="1" type="ORF">Lsha_0502</name>
</gene>
<dbReference type="Proteomes" id="UP000054600">
    <property type="component" value="Unassembled WGS sequence"/>
</dbReference>